<keyword evidence="3" id="KW-0378">Hydrolase</keyword>
<keyword evidence="3" id="KW-0645">Protease</keyword>
<sequence length="181" mass="20111">MFERFAADTRRAVRQAVEEARRQERDEIGEEHLLLALLRDRTREAGALLAGRGVRSAEVEDAYARSRRRGGLSEAESDSLHGIGIDVREVMAAVERSHGAEALVRRRRRRRGLFAGHRPFTAEAKAVLERSLREALEHGDRSVRELHLLLALRTGGGVAAEVLAERGVDYAAVLSSVRRSA</sequence>
<dbReference type="GO" id="GO:0006508">
    <property type="term" value="P:proteolysis"/>
    <property type="evidence" value="ECO:0007669"/>
    <property type="project" value="UniProtKB-KW"/>
</dbReference>
<feature type="domain" description="Clp R" evidence="2">
    <location>
        <begin position="2"/>
        <end position="181"/>
    </location>
</feature>
<comment type="caution">
    <text evidence="3">The sequence shown here is derived from an EMBL/GenBank/DDBJ whole genome shotgun (WGS) entry which is preliminary data.</text>
</comment>
<evidence type="ECO:0000256" key="1">
    <source>
        <dbReference type="PROSITE-ProRule" id="PRU01251"/>
    </source>
</evidence>
<evidence type="ECO:0000313" key="4">
    <source>
        <dbReference type="Proteomes" id="UP001564626"/>
    </source>
</evidence>
<dbReference type="PROSITE" id="PS51903">
    <property type="entry name" value="CLP_R"/>
    <property type="match status" value="1"/>
</dbReference>
<dbReference type="Gene3D" id="1.10.1780.10">
    <property type="entry name" value="Clp, N-terminal domain"/>
    <property type="match status" value="2"/>
</dbReference>
<organism evidence="3 4">
    <name type="scientific">Saccharopolyspora cebuensis</name>
    <dbReference type="NCBI Taxonomy" id="418759"/>
    <lineage>
        <taxon>Bacteria</taxon>
        <taxon>Bacillati</taxon>
        <taxon>Actinomycetota</taxon>
        <taxon>Actinomycetes</taxon>
        <taxon>Pseudonocardiales</taxon>
        <taxon>Pseudonocardiaceae</taxon>
        <taxon>Saccharopolyspora</taxon>
    </lineage>
</organism>
<dbReference type="InterPro" id="IPR004176">
    <property type="entry name" value="Clp_R_N"/>
</dbReference>
<keyword evidence="4" id="KW-1185">Reference proteome</keyword>
<dbReference type="Pfam" id="PF02861">
    <property type="entry name" value="Clp_N"/>
    <property type="match status" value="2"/>
</dbReference>
<reference evidence="3 4" key="1">
    <citation type="submission" date="2024-08" db="EMBL/GenBank/DDBJ databases">
        <title>Genome mining of Saccharopolyspora cebuensis PGLac3 from Nigerian medicinal plant.</title>
        <authorList>
            <person name="Ezeobiora C.E."/>
            <person name="Igbokwe N.H."/>
            <person name="Amin D.H."/>
            <person name="Mendie U.E."/>
        </authorList>
    </citation>
    <scope>NUCLEOTIDE SEQUENCE [LARGE SCALE GENOMIC DNA]</scope>
    <source>
        <strain evidence="3 4">PGLac3</strain>
    </source>
</reference>
<protein>
    <submittedName>
        <fullName evidence="3">Clp protease N-terminal domain-containing protein</fullName>
    </submittedName>
</protein>
<dbReference type="InterPro" id="IPR036628">
    <property type="entry name" value="Clp_N_dom_sf"/>
</dbReference>
<keyword evidence="1" id="KW-0677">Repeat</keyword>
<dbReference type="RefSeq" id="WP_369775020.1">
    <property type="nucleotide sequence ID" value="NZ_JBGEHV010000031.1"/>
</dbReference>
<evidence type="ECO:0000259" key="2">
    <source>
        <dbReference type="PROSITE" id="PS51903"/>
    </source>
</evidence>
<dbReference type="GO" id="GO:0008233">
    <property type="term" value="F:peptidase activity"/>
    <property type="evidence" value="ECO:0007669"/>
    <property type="project" value="UniProtKB-KW"/>
</dbReference>
<accession>A0ABV4CJ60</accession>
<dbReference type="EMBL" id="JBGEHV010000031">
    <property type="protein sequence ID" value="MEY8041135.1"/>
    <property type="molecule type" value="Genomic_DNA"/>
</dbReference>
<dbReference type="SUPFAM" id="SSF81923">
    <property type="entry name" value="Double Clp-N motif"/>
    <property type="match status" value="2"/>
</dbReference>
<gene>
    <name evidence="3" type="ORF">AB8O55_17130</name>
</gene>
<dbReference type="Proteomes" id="UP001564626">
    <property type="component" value="Unassembled WGS sequence"/>
</dbReference>
<evidence type="ECO:0000313" key="3">
    <source>
        <dbReference type="EMBL" id="MEY8041135.1"/>
    </source>
</evidence>
<name>A0ABV4CJ60_9PSEU</name>
<proteinExistence type="predicted"/>